<dbReference type="SUPFAM" id="SSF48652">
    <property type="entry name" value="Tetraspanin"/>
    <property type="match status" value="1"/>
</dbReference>
<dbReference type="Pfam" id="PF00335">
    <property type="entry name" value="Tetraspanin"/>
    <property type="match status" value="1"/>
</dbReference>
<keyword evidence="6" id="KW-0732">Signal</keyword>
<evidence type="ECO:0000256" key="5">
    <source>
        <dbReference type="SAM" id="Phobius"/>
    </source>
</evidence>
<dbReference type="InterPro" id="IPR018499">
    <property type="entry name" value="Tetraspanin/Peripherin"/>
</dbReference>
<dbReference type="PANTHER" id="PTHR19282">
    <property type="entry name" value="TETRASPANIN"/>
    <property type="match status" value="1"/>
</dbReference>
<accession>T1GCN0</accession>
<sequence length="183" mass="20798">MNSNFMSMAFCFAGLVAVLAAIVGCWASCSDTYCLLSLYFITVVLLLLVESAACLAIILWPQCLGLNLDEMKLVKALQSNYGVPEREQFTVAMDLAQVKFSCCGISNESDYDKSLWKKNEYRYSDLNVPLSCCKLENFSDKKAHLDPQPVNNTLCQSSIEEDFENFRHDQSCLHQLDIWYREQ</sequence>
<keyword evidence="8" id="KW-1185">Reference proteome</keyword>
<reference evidence="8" key="1">
    <citation type="submission" date="2013-02" db="EMBL/GenBank/DDBJ databases">
        <authorList>
            <person name="Hughes D."/>
        </authorList>
    </citation>
    <scope>NUCLEOTIDE SEQUENCE</scope>
    <source>
        <strain>Durham</strain>
        <strain evidence="8">NC isolate 2 -- Noor lab</strain>
    </source>
</reference>
<evidence type="ECO:0000313" key="8">
    <source>
        <dbReference type="Proteomes" id="UP000015102"/>
    </source>
</evidence>
<dbReference type="GO" id="GO:0005886">
    <property type="term" value="C:plasma membrane"/>
    <property type="evidence" value="ECO:0007669"/>
    <property type="project" value="TreeGrafter"/>
</dbReference>
<feature type="signal peptide" evidence="6">
    <location>
        <begin position="1"/>
        <end position="20"/>
    </location>
</feature>
<organism evidence="7 8">
    <name type="scientific">Megaselia scalaris</name>
    <name type="common">Humpbacked fly</name>
    <name type="synonym">Phora scalaris</name>
    <dbReference type="NCBI Taxonomy" id="36166"/>
    <lineage>
        <taxon>Eukaryota</taxon>
        <taxon>Metazoa</taxon>
        <taxon>Ecdysozoa</taxon>
        <taxon>Arthropoda</taxon>
        <taxon>Hexapoda</taxon>
        <taxon>Insecta</taxon>
        <taxon>Pterygota</taxon>
        <taxon>Neoptera</taxon>
        <taxon>Endopterygota</taxon>
        <taxon>Diptera</taxon>
        <taxon>Brachycera</taxon>
        <taxon>Muscomorpha</taxon>
        <taxon>Platypezoidea</taxon>
        <taxon>Phoridae</taxon>
        <taxon>Megaseliini</taxon>
        <taxon>Megaselia</taxon>
    </lineage>
</organism>
<feature type="chain" id="PRO_5004588195" evidence="6">
    <location>
        <begin position="21"/>
        <end position="183"/>
    </location>
</feature>
<keyword evidence="4 5" id="KW-0472">Membrane</keyword>
<name>T1GCN0_MEGSC</name>
<dbReference type="EnsemblMetazoa" id="MESCA001050-RA">
    <property type="protein sequence ID" value="MESCA001050-PA"/>
    <property type="gene ID" value="MESCA001050"/>
</dbReference>
<dbReference type="EMBL" id="CAQQ02032881">
    <property type="status" value="NOT_ANNOTATED_CDS"/>
    <property type="molecule type" value="Genomic_DNA"/>
</dbReference>
<dbReference type="HOGENOM" id="CLU_065445_0_0_1"/>
<keyword evidence="3 5" id="KW-1133">Transmembrane helix</keyword>
<dbReference type="AlphaFoldDB" id="T1GCN0"/>
<reference evidence="7" key="2">
    <citation type="submission" date="2015-06" db="UniProtKB">
        <authorList>
            <consortium name="EnsemblMetazoa"/>
        </authorList>
    </citation>
    <scope>IDENTIFICATION</scope>
</reference>
<evidence type="ECO:0000256" key="2">
    <source>
        <dbReference type="ARBA" id="ARBA00022692"/>
    </source>
</evidence>
<dbReference type="Gene3D" id="1.10.1450.10">
    <property type="entry name" value="Tetraspanin"/>
    <property type="match status" value="1"/>
</dbReference>
<dbReference type="InterPro" id="IPR008952">
    <property type="entry name" value="Tetraspanin_EC2_sf"/>
</dbReference>
<evidence type="ECO:0000256" key="3">
    <source>
        <dbReference type="ARBA" id="ARBA00022989"/>
    </source>
</evidence>
<keyword evidence="2 5" id="KW-0812">Transmembrane</keyword>
<protein>
    <submittedName>
        <fullName evidence="7">Uncharacterized protein</fullName>
    </submittedName>
</protein>
<evidence type="ECO:0000313" key="7">
    <source>
        <dbReference type="EnsemblMetazoa" id="MESCA001050-PA"/>
    </source>
</evidence>
<evidence type="ECO:0000256" key="6">
    <source>
        <dbReference type="SAM" id="SignalP"/>
    </source>
</evidence>
<dbReference type="Proteomes" id="UP000015102">
    <property type="component" value="Unassembled WGS sequence"/>
</dbReference>
<dbReference type="OMA" id="FNHKFVL"/>
<comment type="subcellular location">
    <subcellularLocation>
        <location evidence="1">Membrane</location>
        <topology evidence="1">Multi-pass membrane protein</topology>
    </subcellularLocation>
</comment>
<dbReference type="PRINTS" id="PR00259">
    <property type="entry name" value="TMFOUR"/>
</dbReference>
<dbReference type="PANTHER" id="PTHR19282:SF428">
    <property type="entry name" value="TETRASPANIN 68C, ISOFORM A"/>
    <property type="match status" value="1"/>
</dbReference>
<dbReference type="STRING" id="36166.T1GCN0"/>
<dbReference type="EMBL" id="CAQQ02032882">
    <property type="status" value="NOT_ANNOTATED_CDS"/>
    <property type="molecule type" value="Genomic_DNA"/>
</dbReference>
<feature type="transmembrane region" description="Helical" evidence="5">
    <location>
        <begin position="37"/>
        <end position="60"/>
    </location>
</feature>
<evidence type="ECO:0000256" key="1">
    <source>
        <dbReference type="ARBA" id="ARBA00004141"/>
    </source>
</evidence>
<proteinExistence type="predicted"/>
<evidence type="ECO:0000256" key="4">
    <source>
        <dbReference type="ARBA" id="ARBA00023136"/>
    </source>
</evidence>